<evidence type="ECO:0000313" key="1">
    <source>
        <dbReference type="EMBL" id="MBB4195269.1"/>
    </source>
</evidence>
<organism evidence="1 2">
    <name type="scientific">Rhizobium aethiopicum</name>
    <dbReference type="NCBI Taxonomy" id="1138170"/>
    <lineage>
        <taxon>Bacteria</taxon>
        <taxon>Pseudomonadati</taxon>
        <taxon>Pseudomonadota</taxon>
        <taxon>Alphaproteobacteria</taxon>
        <taxon>Hyphomicrobiales</taxon>
        <taxon>Rhizobiaceae</taxon>
        <taxon>Rhizobium/Agrobacterium group</taxon>
        <taxon>Rhizobium</taxon>
    </lineage>
</organism>
<dbReference type="Proteomes" id="UP000524492">
    <property type="component" value="Unassembled WGS sequence"/>
</dbReference>
<comment type="caution">
    <text evidence="1">The sequence shown here is derived from an EMBL/GenBank/DDBJ whole genome shotgun (WGS) entry which is preliminary data.</text>
</comment>
<protein>
    <submittedName>
        <fullName evidence="1">Uncharacterized protein</fullName>
    </submittedName>
</protein>
<gene>
    <name evidence="1" type="ORF">GGD53_005459</name>
</gene>
<evidence type="ECO:0000313" key="2">
    <source>
        <dbReference type="Proteomes" id="UP000524492"/>
    </source>
</evidence>
<proteinExistence type="predicted"/>
<sequence>MLWTVIEVVVMSYSLVGQMDVVQEFSISTSRAKKLAVNTKLLSAVLRGGAVLPPTNTIR</sequence>
<dbReference type="EMBL" id="JACIFV010000027">
    <property type="protein sequence ID" value="MBB4195269.1"/>
    <property type="molecule type" value="Genomic_DNA"/>
</dbReference>
<dbReference type="AlphaFoldDB" id="A0A7W6VS81"/>
<accession>A0A7W6VS81</accession>
<reference evidence="1 2" key="1">
    <citation type="submission" date="2020-08" db="EMBL/GenBank/DDBJ databases">
        <title>Genomic Encyclopedia of Type Strains, Phase IV (KMG-V): Genome sequencing to study the core and pangenomes of soil and plant-associated prokaryotes.</title>
        <authorList>
            <person name="Whitman W."/>
        </authorList>
    </citation>
    <scope>NUCLEOTIDE SEQUENCE [LARGE SCALE GENOMIC DNA]</scope>
    <source>
        <strain evidence="1 2">SEMIA 4074</strain>
    </source>
</reference>
<name>A0A7W6VS81_9HYPH</name>
<keyword evidence="2" id="KW-1185">Reference proteome</keyword>